<organism evidence="1">
    <name type="scientific">Clostridium tertium</name>
    <dbReference type="NCBI Taxonomy" id="1559"/>
    <lineage>
        <taxon>Bacteria</taxon>
        <taxon>Bacillati</taxon>
        <taxon>Bacillota</taxon>
        <taxon>Clostridia</taxon>
        <taxon>Eubacteriales</taxon>
        <taxon>Clostridiaceae</taxon>
        <taxon>Clostridium</taxon>
    </lineage>
</organism>
<dbReference type="EMBL" id="CACRTO010000007">
    <property type="protein sequence ID" value="VYT81696.1"/>
    <property type="molecule type" value="Genomic_DNA"/>
</dbReference>
<dbReference type="Pfam" id="PF08282">
    <property type="entry name" value="Hydrolase_3"/>
    <property type="match status" value="1"/>
</dbReference>
<dbReference type="AlphaFoldDB" id="A0A6N2ZUX2"/>
<dbReference type="InterPro" id="IPR036412">
    <property type="entry name" value="HAD-like_sf"/>
</dbReference>
<dbReference type="SFLD" id="SFLDG01144">
    <property type="entry name" value="C2.B.4:_PGP_Like"/>
    <property type="match status" value="1"/>
</dbReference>
<dbReference type="PANTHER" id="PTHR10000:SF8">
    <property type="entry name" value="HAD SUPERFAMILY HYDROLASE-LIKE, TYPE 3"/>
    <property type="match status" value="1"/>
</dbReference>
<dbReference type="InterPro" id="IPR000150">
    <property type="entry name" value="Cof"/>
</dbReference>
<proteinExistence type="predicted"/>
<dbReference type="GO" id="GO:0016791">
    <property type="term" value="F:phosphatase activity"/>
    <property type="evidence" value="ECO:0007669"/>
    <property type="project" value="UniProtKB-ARBA"/>
</dbReference>
<dbReference type="Gene3D" id="3.30.1240.10">
    <property type="match status" value="1"/>
</dbReference>
<gene>
    <name evidence="1" type="ORF">CTLFYP3_00749</name>
</gene>
<keyword evidence="1" id="KW-0378">Hydrolase</keyword>
<dbReference type="Gene3D" id="3.40.50.1000">
    <property type="entry name" value="HAD superfamily/HAD-like"/>
    <property type="match status" value="1"/>
</dbReference>
<dbReference type="SUPFAM" id="SSF56784">
    <property type="entry name" value="HAD-like"/>
    <property type="match status" value="1"/>
</dbReference>
<reference evidence="1" key="1">
    <citation type="submission" date="2019-11" db="EMBL/GenBank/DDBJ databases">
        <authorList>
            <person name="Feng L."/>
        </authorList>
    </citation>
    <scope>NUCLEOTIDE SEQUENCE</scope>
    <source>
        <strain evidence="1">CTertiumLFYP3</strain>
    </source>
</reference>
<sequence length="279" mass="31648">MKESKYKLVCIDLDGTLLSDDKKIPTENIKTIQEAINSGVKICIATGRIYKFVDHIKDKISNKIEVIASNGALILKNGDFILSPLSYNEVLKIRDIAKEYDLEMYLNTEDTIISEVSIPESYTYKITNERLEDKNKVNFIENYSFERLIEDNQYNILKVVLMNKNKLDEVRKVRDALEKNGEFEICSSEPQFCEVNCKGISKGRAVEELAKELGIDIKDVICIGDGGNDLEMLKRAGFSVAMENALDEVKSIVDYITYSNNESGVSKAIKKLILENINY</sequence>
<dbReference type="InterPro" id="IPR006379">
    <property type="entry name" value="HAD-SF_hydro_IIB"/>
</dbReference>
<dbReference type="SFLD" id="SFLDG01140">
    <property type="entry name" value="C2.B:_Phosphomannomutase_and_P"/>
    <property type="match status" value="1"/>
</dbReference>
<dbReference type="CDD" id="cd07516">
    <property type="entry name" value="HAD_Pase"/>
    <property type="match status" value="1"/>
</dbReference>
<protein>
    <submittedName>
        <fullName evidence="1">Phosphatase</fullName>
        <ecNumber evidence="1">3.1.3.-</ecNumber>
    </submittedName>
</protein>
<dbReference type="RefSeq" id="WP_156625151.1">
    <property type="nucleotide sequence ID" value="NZ_CACRTO010000007.1"/>
</dbReference>
<dbReference type="PROSITE" id="PS01228">
    <property type="entry name" value="COF_1"/>
    <property type="match status" value="1"/>
</dbReference>
<dbReference type="InterPro" id="IPR023214">
    <property type="entry name" value="HAD_sf"/>
</dbReference>
<dbReference type="EC" id="3.1.3.-" evidence="1"/>
<dbReference type="GO" id="GO:0005829">
    <property type="term" value="C:cytosol"/>
    <property type="evidence" value="ECO:0007669"/>
    <property type="project" value="TreeGrafter"/>
</dbReference>
<dbReference type="NCBIfam" id="TIGR01484">
    <property type="entry name" value="HAD-SF-IIB"/>
    <property type="match status" value="1"/>
</dbReference>
<name>A0A6N2ZUX2_9CLOT</name>
<accession>A0A6N2ZUX2</accession>
<dbReference type="GO" id="GO:0000287">
    <property type="term" value="F:magnesium ion binding"/>
    <property type="evidence" value="ECO:0007669"/>
    <property type="project" value="TreeGrafter"/>
</dbReference>
<dbReference type="PANTHER" id="PTHR10000">
    <property type="entry name" value="PHOSPHOSERINE PHOSPHATASE"/>
    <property type="match status" value="1"/>
</dbReference>
<dbReference type="PROSITE" id="PS01229">
    <property type="entry name" value="COF_2"/>
    <property type="match status" value="1"/>
</dbReference>
<dbReference type="NCBIfam" id="TIGR00099">
    <property type="entry name" value="Cof-subfamily"/>
    <property type="match status" value="1"/>
</dbReference>
<evidence type="ECO:0000313" key="1">
    <source>
        <dbReference type="EMBL" id="VYT81696.1"/>
    </source>
</evidence>
<dbReference type="SFLD" id="SFLDS00003">
    <property type="entry name" value="Haloacid_Dehalogenase"/>
    <property type="match status" value="1"/>
</dbReference>